<dbReference type="AlphaFoldDB" id="A0A813WFM1"/>
<dbReference type="EMBL" id="CAJNOC010001268">
    <property type="protein sequence ID" value="CAF0850064.1"/>
    <property type="molecule type" value="Genomic_DNA"/>
</dbReference>
<dbReference type="InterPro" id="IPR027408">
    <property type="entry name" value="PNPase/RNase_PH_dom_sf"/>
</dbReference>
<keyword evidence="2" id="KW-1185">Reference proteome</keyword>
<dbReference type="Gene3D" id="3.30.230.70">
    <property type="entry name" value="GHMP Kinase, N-terminal domain"/>
    <property type="match status" value="1"/>
</dbReference>
<comment type="caution">
    <text evidence="1">The sequence shown here is derived from an EMBL/GenBank/DDBJ whole genome shotgun (WGS) entry which is preliminary data.</text>
</comment>
<reference evidence="1" key="1">
    <citation type="submission" date="2021-02" db="EMBL/GenBank/DDBJ databases">
        <authorList>
            <person name="Nowell W R."/>
        </authorList>
    </citation>
    <scope>NUCLEOTIDE SEQUENCE</scope>
    <source>
        <strain evidence="1">Ploen Becks lab</strain>
    </source>
</reference>
<proteinExistence type="predicted"/>
<sequence>MAHTCNKEIEFLVGLITAGSRLDLRAFDEEREFIFKENVCPRSDKSIYLKQGYTEMNIDIVFKSTGETLESLNYTREAYRTTVFDESHLDVHIKDIHGSDVSLPYITEEKLCLDGIKNLLSSYKIGATIEVNLINNDGNVFDVFFKGLNILFSSLMIPNIKNLKEDIEISYSTPMTRAYAIINDTIIYDPTLLEEVASNAILHVITSNAAIHTIVEGRPIKFDKICEVFQLLA</sequence>
<name>A0A813WFM1_9BILA</name>
<evidence type="ECO:0000313" key="2">
    <source>
        <dbReference type="Proteomes" id="UP000663879"/>
    </source>
</evidence>
<evidence type="ECO:0000313" key="1">
    <source>
        <dbReference type="EMBL" id="CAF0850064.1"/>
    </source>
</evidence>
<accession>A0A813WFM1</accession>
<dbReference type="OrthoDB" id="10264038at2759"/>
<dbReference type="InterPro" id="IPR036345">
    <property type="entry name" value="ExoRNase_PH_dom2_sf"/>
</dbReference>
<organism evidence="1 2">
    <name type="scientific">Brachionus calyciflorus</name>
    <dbReference type="NCBI Taxonomy" id="104777"/>
    <lineage>
        <taxon>Eukaryota</taxon>
        <taxon>Metazoa</taxon>
        <taxon>Spiralia</taxon>
        <taxon>Gnathifera</taxon>
        <taxon>Rotifera</taxon>
        <taxon>Eurotatoria</taxon>
        <taxon>Monogononta</taxon>
        <taxon>Pseudotrocha</taxon>
        <taxon>Ploima</taxon>
        <taxon>Brachionidae</taxon>
        <taxon>Brachionus</taxon>
    </lineage>
</organism>
<dbReference type="SUPFAM" id="SSF54211">
    <property type="entry name" value="Ribosomal protein S5 domain 2-like"/>
    <property type="match status" value="1"/>
</dbReference>
<gene>
    <name evidence="1" type="ORF">OXX778_LOCUS8903</name>
</gene>
<dbReference type="InterPro" id="IPR020568">
    <property type="entry name" value="Ribosomal_Su5_D2-typ_SF"/>
</dbReference>
<protein>
    <submittedName>
        <fullName evidence="1">Uncharacterized protein</fullName>
    </submittedName>
</protein>
<dbReference type="SUPFAM" id="SSF55666">
    <property type="entry name" value="Ribonuclease PH domain 2-like"/>
    <property type="match status" value="1"/>
</dbReference>
<dbReference type="Proteomes" id="UP000663879">
    <property type="component" value="Unassembled WGS sequence"/>
</dbReference>